<organism evidence="1">
    <name type="scientific">bioreactor metagenome</name>
    <dbReference type="NCBI Taxonomy" id="1076179"/>
    <lineage>
        <taxon>unclassified sequences</taxon>
        <taxon>metagenomes</taxon>
        <taxon>ecological metagenomes</taxon>
    </lineage>
</organism>
<gene>
    <name evidence="1" type="ORF">SDC9_32661</name>
</gene>
<reference evidence="1" key="1">
    <citation type="submission" date="2019-08" db="EMBL/GenBank/DDBJ databases">
        <authorList>
            <person name="Kucharzyk K."/>
            <person name="Murdoch R.W."/>
            <person name="Higgins S."/>
            <person name="Loffler F."/>
        </authorList>
    </citation>
    <scope>NUCLEOTIDE SEQUENCE</scope>
</reference>
<dbReference type="EMBL" id="VSSQ01000226">
    <property type="protein sequence ID" value="MPL86677.1"/>
    <property type="molecule type" value="Genomic_DNA"/>
</dbReference>
<dbReference type="AlphaFoldDB" id="A0A644V647"/>
<proteinExistence type="predicted"/>
<evidence type="ECO:0000313" key="1">
    <source>
        <dbReference type="EMBL" id="MPL86677.1"/>
    </source>
</evidence>
<dbReference type="InterPro" id="IPR012675">
    <property type="entry name" value="Beta-grasp_dom_sf"/>
</dbReference>
<dbReference type="SUPFAM" id="SSF54285">
    <property type="entry name" value="MoaD/ThiS"/>
    <property type="match status" value="1"/>
</dbReference>
<protein>
    <recommendedName>
        <fullName evidence="2">Thiamine biosynthesis protein ThiS</fullName>
    </recommendedName>
</protein>
<dbReference type="Gene3D" id="3.10.20.30">
    <property type="match status" value="1"/>
</dbReference>
<name>A0A644V647_9ZZZZ</name>
<accession>A0A644V647</accession>
<evidence type="ECO:0008006" key="2">
    <source>
        <dbReference type="Google" id="ProtNLM"/>
    </source>
</evidence>
<dbReference type="InterPro" id="IPR016155">
    <property type="entry name" value="Mopterin_synth/thiamin_S_b"/>
</dbReference>
<sequence>MVTLHLPDGLVATTSAGTLEEILLRLDMNPYEILVTRDGELLLADDPVDEDDVLRATSIVHGG</sequence>
<comment type="caution">
    <text evidence="1">The sequence shown here is derived from an EMBL/GenBank/DDBJ whole genome shotgun (WGS) entry which is preliminary data.</text>
</comment>